<organism evidence="4 5">
    <name type="scientific">Microlunatus aurantiacus</name>
    <dbReference type="NCBI Taxonomy" id="446786"/>
    <lineage>
        <taxon>Bacteria</taxon>
        <taxon>Bacillati</taxon>
        <taxon>Actinomycetota</taxon>
        <taxon>Actinomycetes</taxon>
        <taxon>Propionibacteriales</taxon>
        <taxon>Propionibacteriaceae</taxon>
        <taxon>Microlunatus</taxon>
    </lineage>
</organism>
<dbReference type="RefSeq" id="WP_344812092.1">
    <property type="nucleotide sequence ID" value="NZ_BAAAYX010000004.1"/>
</dbReference>
<dbReference type="InterPro" id="IPR003346">
    <property type="entry name" value="Transposase_20"/>
</dbReference>
<evidence type="ECO:0000313" key="5">
    <source>
        <dbReference type="Proteomes" id="UP001500051"/>
    </source>
</evidence>
<feature type="region of interest" description="Disordered" evidence="1">
    <location>
        <begin position="352"/>
        <end position="399"/>
    </location>
</feature>
<evidence type="ECO:0000313" key="4">
    <source>
        <dbReference type="EMBL" id="GAA3702230.1"/>
    </source>
</evidence>
<keyword evidence="5" id="KW-1185">Reference proteome</keyword>
<dbReference type="Pfam" id="PF02371">
    <property type="entry name" value="Transposase_20"/>
    <property type="match status" value="1"/>
</dbReference>
<evidence type="ECO:0000259" key="2">
    <source>
        <dbReference type="Pfam" id="PF01548"/>
    </source>
</evidence>
<sequence length="399" mass="42782">MLNNMVNDRTATGPVVIGIDPHKASWTAAAVNSALQPLATIRVPVSRAGYRRLREFAAQWPAATWAIEGAGGLGAPLSTWLTADRIVAVDVPAKLASRVRMLSTGHGRKSDDDDATSVGIAALTAARLQTVAVNETVIVLRALVEHRDDVVKTRTQTLNRLHVLLTRLVPGGAPRELDAAKAAQLLRPIRPRDAARQTLRRLAVDLIAESRHLDRRIATANTQIAQEVRASGTTLTDLRGIATLNAAKILARVGDIRRFRSAAAFASYTGTAPIEVSSGDVVRHRLSRAGDRQLNCCLHTMAITQIRHPGQGRVYYQRKRASGKGHKEALRCLKRRLSDLVYRQLIRDSIRQVSAGPGGHSGASTKSSAAGSTPTADSSDQSLPGPTAADPITTPRPTS</sequence>
<dbReference type="Pfam" id="PF01548">
    <property type="entry name" value="DEDD_Tnp_IS110"/>
    <property type="match status" value="1"/>
</dbReference>
<accession>A0ABP7DDP1</accession>
<dbReference type="Proteomes" id="UP001500051">
    <property type="component" value="Unassembled WGS sequence"/>
</dbReference>
<dbReference type="PANTHER" id="PTHR33055:SF16">
    <property type="entry name" value="TRANSPOSASE FOR INSERTION SEQUENCE ELEMENT IS1547"/>
    <property type="match status" value="1"/>
</dbReference>
<feature type="compositionally biased region" description="Low complexity" evidence="1">
    <location>
        <begin position="362"/>
        <end position="376"/>
    </location>
</feature>
<protein>
    <submittedName>
        <fullName evidence="4">IS110-like element IS1547 family transposase</fullName>
    </submittedName>
</protein>
<dbReference type="NCBIfam" id="NF033542">
    <property type="entry name" value="transpos_IS110"/>
    <property type="match status" value="1"/>
</dbReference>
<dbReference type="InterPro" id="IPR002525">
    <property type="entry name" value="Transp_IS110-like_N"/>
</dbReference>
<reference evidence="5" key="1">
    <citation type="journal article" date="2019" name="Int. J. Syst. Evol. Microbiol.">
        <title>The Global Catalogue of Microorganisms (GCM) 10K type strain sequencing project: providing services to taxonomists for standard genome sequencing and annotation.</title>
        <authorList>
            <consortium name="The Broad Institute Genomics Platform"/>
            <consortium name="The Broad Institute Genome Sequencing Center for Infectious Disease"/>
            <person name="Wu L."/>
            <person name="Ma J."/>
        </authorList>
    </citation>
    <scope>NUCLEOTIDE SEQUENCE [LARGE SCALE GENOMIC DNA]</scope>
    <source>
        <strain evidence="5">JCM 16548</strain>
    </source>
</reference>
<comment type="caution">
    <text evidence="4">The sequence shown here is derived from an EMBL/GenBank/DDBJ whole genome shotgun (WGS) entry which is preliminary data.</text>
</comment>
<gene>
    <name evidence="4" type="ORF">GCM10022204_19070</name>
</gene>
<proteinExistence type="predicted"/>
<dbReference type="InterPro" id="IPR047650">
    <property type="entry name" value="Transpos_IS110"/>
</dbReference>
<evidence type="ECO:0000256" key="1">
    <source>
        <dbReference type="SAM" id="MobiDB-lite"/>
    </source>
</evidence>
<name>A0ABP7DDP1_9ACTN</name>
<dbReference type="EMBL" id="BAAAYX010000004">
    <property type="protein sequence ID" value="GAA3702230.1"/>
    <property type="molecule type" value="Genomic_DNA"/>
</dbReference>
<dbReference type="PANTHER" id="PTHR33055">
    <property type="entry name" value="TRANSPOSASE FOR INSERTION SEQUENCE ELEMENT IS1111A"/>
    <property type="match status" value="1"/>
</dbReference>
<feature type="domain" description="Transposase IS116/IS110/IS902 C-terminal" evidence="3">
    <location>
        <begin position="234"/>
        <end position="317"/>
    </location>
</feature>
<evidence type="ECO:0000259" key="3">
    <source>
        <dbReference type="Pfam" id="PF02371"/>
    </source>
</evidence>
<feature type="domain" description="Transposase IS110-like N-terminal" evidence="2">
    <location>
        <begin position="17"/>
        <end position="170"/>
    </location>
</feature>